<keyword evidence="3" id="KW-1185">Reference proteome</keyword>
<protein>
    <submittedName>
        <fullName evidence="2">DUF6455 family protein</fullName>
    </submittedName>
</protein>
<dbReference type="EMBL" id="JAOWKY010000003">
    <property type="protein sequence ID" value="MCV2869587.1"/>
    <property type="molecule type" value="Genomic_DNA"/>
</dbReference>
<gene>
    <name evidence="2" type="ORF">OEW28_13205</name>
</gene>
<sequence>MVKSAGARAPQNCGLPEVPYFLTPDFAERHGVDLGGAVHGGLLTIEDFVALLQSCRECQDGSGRRHEHPEGTDAAPAWCANRTVLEGLRGLV</sequence>
<evidence type="ECO:0000259" key="1">
    <source>
        <dbReference type="Pfam" id="PF20056"/>
    </source>
</evidence>
<organism evidence="2 3">
    <name type="scientific">Albidovulum marisflavi</name>
    <dbReference type="NCBI Taxonomy" id="2984159"/>
    <lineage>
        <taxon>Bacteria</taxon>
        <taxon>Pseudomonadati</taxon>
        <taxon>Pseudomonadota</taxon>
        <taxon>Alphaproteobacteria</taxon>
        <taxon>Rhodobacterales</taxon>
        <taxon>Paracoccaceae</taxon>
        <taxon>Albidovulum</taxon>
    </lineage>
</organism>
<dbReference type="Pfam" id="PF20056">
    <property type="entry name" value="DUF6455"/>
    <property type="match status" value="1"/>
</dbReference>
<accession>A0ABT2ZEZ2</accession>
<dbReference type="InterPro" id="IPR045601">
    <property type="entry name" value="DUF6455"/>
</dbReference>
<dbReference type="RefSeq" id="WP_263735237.1">
    <property type="nucleotide sequence ID" value="NZ_JAOWKY010000003.1"/>
</dbReference>
<evidence type="ECO:0000313" key="2">
    <source>
        <dbReference type="EMBL" id="MCV2869587.1"/>
    </source>
</evidence>
<proteinExistence type="predicted"/>
<feature type="domain" description="DUF6455" evidence="1">
    <location>
        <begin position="22"/>
        <end position="89"/>
    </location>
</feature>
<dbReference type="Proteomes" id="UP001652542">
    <property type="component" value="Unassembled WGS sequence"/>
</dbReference>
<reference evidence="2 3" key="1">
    <citation type="submission" date="2022-10" db="EMBL/GenBank/DDBJ databases">
        <title>Defluviimonas sp. nov., isolated from ocean surface water.</title>
        <authorList>
            <person name="He W."/>
            <person name="Wang L."/>
            <person name="Zhang D.-F."/>
        </authorList>
    </citation>
    <scope>NUCLEOTIDE SEQUENCE [LARGE SCALE GENOMIC DNA]</scope>
    <source>
        <strain evidence="2 3">WL0002</strain>
    </source>
</reference>
<comment type="caution">
    <text evidence="2">The sequence shown here is derived from an EMBL/GenBank/DDBJ whole genome shotgun (WGS) entry which is preliminary data.</text>
</comment>
<evidence type="ECO:0000313" key="3">
    <source>
        <dbReference type="Proteomes" id="UP001652542"/>
    </source>
</evidence>
<name>A0ABT2ZEZ2_9RHOB</name>